<name>A0A158CVH0_9BURK</name>
<reference evidence="2" key="1">
    <citation type="submission" date="2016-01" db="EMBL/GenBank/DDBJ databases">
        <authorList>
            <person name="Peeters C."/>
        </authorList>
    </citation>
    <scope>NUCLEOTIDE SEQUENCE [LARGE SCALE GENOMIC DNA]</scope>
    <source>
        <strain evidence="2">LMG 29326</strain>
    </source>
</reference>
<organism evidence="2 3">
    <name type="scientific">Caballeronia ptereochthonis</name>
    <dbReference type="NCBI Taxonomy" id="1777144"/>
    <lineage>
        <taxon>Bacteria</taxon>
        <taxon>Pseudomonadati</taxon>
        <taxon>Pseudomonadota</taxon>
        <taxon>Betaproteobacteria</taxon>
        <taxon>Burkholderiales</taxon>
        <taxon>Burkholderiaceae</taxon>
        <taxon>Caballeronia</taxon>
    </lineage>
</organism>
<gene>
    <name evidence="2" type="ORF">AWB83_04720</name>
</gene>
<accession>A0A158CVH0</accession>
<evidence type="ECO:0000313" key="2">
    <source>
        <dbReference type="EMBL" id="SAK86289.1"/>
    </source>
</evidence>
<protein>
    <submittedName>
        <fullName evidence="2">Uncharacterized protein</fullName>
    </submittedName>
</protein>
<evidence type="ECO:0000256" key="1">
    <source>
        <dbReference type="SAM" id="MobiDB-lite"/>
    </source>
</evidence>
<proteinExistence type="predicted"/>
<dbReference type="Proteomes" id="UP000054978">
    <property type="component" value="Unassembled WGS sequence"/>
</dbReference>
<comment type="caution">
    <text evidence="2">The sequence shown here is derived from an EMBL/GenBank/DDBJ whole genome shotgun (WGS) entry which is preliminary data.</text>
</comment>
<dbReference type="EMBL" id="FCOB02000023">
    <property type="protein sequence ID" value="SAK86289.1"/>
    <property type="molecule type" value="Genomic_DNA"/>
</dbReference>
<feature type="region of interest" description="Disordered" evidence="1">
    <location>
        <begin position="1"/>
        <end position="37"/>
    </location>
</feature>
<sequence>MHKCCETFHDPDDYPPVPPKDPSPDGVEPDNPWPRKPSAFTVPTMVVAACRIAVHSKVVQYHSQESQSLIDRYR</sequence>
<dbReference type="AlphaFoldDB" id="A0A158CVH0"/>
<keyword evidence="3" id="KW-1185">Reference proteome</keyword>
<evidence type="ECO:0000313" key="3">
    <source>
        <dbReference type="Proteomes" id="UP000054978"/>
    </source>
</evidence>
<feature type="compositionally biased region" description="Basic and acidic residues" evidence="1">
    <location>
        <begin position="1"/>
        <end position="12"/>
    </location>
</feature>